<name>A0ABT8R7K1_9BACT</name>
<protein>
    <recommendedName>
        <fullName evidence="2">histidine kinase</fullName>
        <ecNumber evidence="2">2.7.13.3</ecNumber>
    </recommendedName>
</protein>
<keyword evidence="7" id="KW-0067">ATP-binding</keyword>
<dbReference type="InterPro" id="IPR011623">
    <property type="entry name" value="7TMR_DISM_rcpt_extracell_dom1"/>
</dbReference>
<evidence type="ECO:0000256" key="8">
    <source>
        <dbReference type="ARBA" id="ARBA00023012"/>
    </source>
</evidence>
<feature type="transmembrane region" description="Helical" evidence="10">
    <location>
        <begin position="320"/>
        <end position="341"/>
    </location>
</feature>
<dbReference type="EMBL" id="JAUKPO010000010">
    <property type="protein sequence ID" value="MDO1448079.1"/>
    <property type="molecule type" value="Genomic_DNA"/>
</dbReference>
<evidence type="ECO:0000256" key="6">
    <source>
        <dbReference type="ARBA" id="ARBA00022777"/>
    </source>
</evidence>
<evidence type="ECO:0000313" key="12">
    <source>
        <dbReference type="EMBL" id="MDO1448079.1"/>
    </source>
</evidence>
<feature type="transmembrane region" description="Helical" evidence="10">
    <location>
        <begin position="348"/>
        <end position="368"/>
    </location>
</feature>
<evidence type="ECO:0000256" key="1">
    <source>
        <dbReference type="ARBA" id="ARBA00000085"/>
    </source>
</evidence>
<feature type="transmembrane region" description="Helical" evidence="10">
    <location>
        <begin position="374"/>
        <end position="395"/>
    </location>
</feature>
<comment type="catalytic activity">
    <reaction evidence="1">
        <text>ATP + protein L-histidine = ADP + protein N-phospho-L-histidine.</text>
        <dbReference type="EC" id="2.7.13.3"/>
    </reaction>
</comment>
<dbReference type="InterPro" id="IPR005467">
    <property type="entry name" value="His_kinase_dom"/>
</dbReference>
<evidence type="ECO:0000256" key="10">
    <source>
        <dbReference type="SAM" id="Phobius"/>
    </source>
</evidence>
<dbReference type="RefSeq" id="WP_302038884.1">
    <property type="nucleotide sequence ID" value="NZ_JAUKPO010000010.1"/>
</dbReference>
<keyword evidence="10" id="KW-0812">Transmembrane</keyword>
<evidence type="ECO:0000256" key="7">
    <source>
        <dbReference type="ARBA" id="ARBA00022840"/>
    </source>
</evidence>
<feature type="transmembrane region" description="Helical" evidence="10">
    <location>
        <begin position="224"/>
        <end position="250"/>
    </location>
</feature>
<feature type="coiled-coil region" evidence="9">
    <location>
        <begin position="402"/>
        <end position="447"/>
    </location>
</feature>
<keyword evidence="10" id="KW-1133">Transmembrane helix</keyword>
<dbReference type="CDD" id="cd16917">
    <property type="entry name" value="HATPase_UhpB-NarQ-NarX-like"/>
    <property type="match status" value="1"/>
</dbReference>
<dbReference type="Pfam" id="PF07730">
    <property type="entry name" value="HisKA_3"/>
    <property type="match status" value="1"/>
</dbReference>
<dbReference type="SMART" id="SM00387">
    <property type="entry name" value="HATPase_c"/>
    <property type="match status" value="1"/>
</dbReference>
<dbReference type="Pfam" id="PF07695">
    <property type="entry name" value="7TMR-DISM_7TM"/>
    <property type="match status" value="1"/>
</dbReference>
<dbReference type="SUPFAM" id="SSF55874">
    <property type="entry name" value="ATPase domain of HSP90 chaperone/DNA topoisomerase II/histidine kinase"/>
    <property type="match status" value="1"/>
</dbReference>
<evidence type="ECO:0000256" key="3">
    <source>
        <dbReference type="ARBA" id="ARBA00022553"/>
    </source>
</evidence>
<reference evidence="12" key="1">
    <citation type="submission" date="2023-07" db="EMBL/GenBank/DDBJ databases">
        <title>The genome sequence of Rhodocytophaga aerolata KACC 12507.</title>
        <authorList>
            <person name="Zhang X."/>
        </authorList>
    </citation>
    <scope>NUCLEOTIDE SEQUENCE</scope>
    <source>
        <strain evidence="12">KACC 12507</strain>
    </source>
</reference>
<evidence type="ECO:0000256" key="9">
    <source>
        <dbReference type="SAM" id="Coils"/>
    </source>
</evidence>
<dbReference type="InterPro" id="IPR011712">
    <property type="entry name" value="Sig_transdc_His_kin_sub3_dim/P"/>
</dbReference>
<dbReference type="Gene3D" id="2.60.40.2380">
    <property type="match status" value="1"/>
</dbReference>
<dbReference type="InterPro" id="IPR003594">
    <property type="entry name" value="HATPase_dom"/>
</dbReference>
<dbReference type="Gene3D" id="1.20.5.1930">
    <property type="match status" value="1"/>
</dbReference>
<keyword evidence="5" id="KW-0547">Nucleotide-binding</keyword>
<evidence type="ECO:0000256" key="5">
    <source>
        <dbReference type="ARBA" id="ARBA00022741"/>
    </source>
</evidence>
<dbReference type="InterPro" id="IPR036890">
    <property type="entry name" value="HATPase_C_sf"/>
</dbReference>
<proteinExistence type="predicted"/>
<dbReference type="EC" id="2.7.13.3" evidence="2"/>
<keyword evidence="6" id="KW-0418">Kinase</keyword>
<dbReference type="Proteomes" id="UP001168528">
    <property type="component" value="Unassembled WGS sequence"/>
</dbReference>
<accession>A0ABT8R7K1</accession>
<feature type="domain" description="Histidine kinase" evidence="11">
    <location>
        <begin position="462"/>
        <end position="657"/>
    </location>
</feature>
<feature type="transmembrane region" description="Helical" evidence="10">
    <location>
        <begin position="292"/>
        <end position="314"/>
    </location>
</feature>
<dbReference type="PANTHER" id="PTHR24421">
    <property type="entry name" value="NITRATE/NITRITE SENSOR PROTEIN NARX-RELATED"/>
    <property type="match status" value="1"/>
</dbReference>
<keyword evidence="8" id="KW-0902">Two-component regulatory system</keyword>
<dbReference type="InterPro" id="IPR011622">
    <property type="entry name" value="7TMR_DISM_rcpt_extracell_dom2"/>
</dbReference>
<gene>
    <name evidence="12" type="ORF">Q0590_17530</name>
</gene>
<keyword evidence="10" id="KW-0472">Membrane</keyword>
<evidence type="ECO:0000256" key="2">
    <source>
        <dbReference type="ARBA" id="ARBA00012438"/>
    </source>
</evidence>
<evidence type="ECO:0000313" key="13">
    <source>
        <dbReference type="Proteomes" id="UP001168528"/>
    </source>
</evidence>
<feature type="transmembrane region" description="Helical" evidence="10">
    <location>
        <begin position="262"/>
        <end position="280"/>
    </location>
</feature>
<evidence type="ECO:0000256" key="4">
    <source>
        <dbReference type="ARBA" id="ARBA00022679"/>
    </source>
</evidence>
<dbReference type="Gene3D" id="3.30.565.10">
    <property type="entry name" value="Histidine kinase-like ATPase, C-terminal domain"/>
    <property type="match status" value="1"/>
</dbReference>
<dbReference type="PANTHER" id="PTHR24421:SF10">
    <property type="entry name" value="NITRATE_NITRITE SENSOR PROTEIN NARQ"/>
    <property type="match status" value="1"/>
</dbReference>
<dbReference type="PROSITE" id="PS50109">
    <property type="entry name" value="HIS_KIN"/>
    <property type="match status" value="1"/>
</dbReference>
<keyword evidence="9" id="KW-0175">Coiled coil</keyword>
<organism evidence="12 13">
    <name type="scientific">Rhodocytophaga aerolata</name>
    <dbReference type="NCBI Taxonomy" id="455078"/>
    <lineage>
        <taxon>Bacteria</taxon>
        <taxon>Pseudomonadati</taxon>
        <taxon>Bacteroidota</taxon>
        <taxon>Cytophagia</taxon>
        <taxon>Cytophagales</taxon>
        <taxon>Rhodocytophagaceae</taxon>
        <taxon>Rhodocytophaga</taxon>
    </lineage>
</organism>
<dbReference type="Pfam" id="PF02518">
    <property type="entry name" value="HATPase_c"/>
    <property type="match status" value="1"/>
</dbReference>
<dbReference type="InterPro" id="IPR050482">
    <property type="entry name" value="Sensor_HK_TwoCompSys"/>
</dbReference>
<comment type="caution">
    <text evidence="12">The sequence shown here is derived from an EMBL/GenBank/DDBJ whole genome shotgun (WGS) entry which is preliminary data.</text>
</comment>
<dbReference type="Pfam" id="PF07696">
    <property type="entry name" value="7TMR-DISMED2"/>
    <property type="match status" value="1"/>
</dbReference>
<keyword evidence="4" id="KW-0808">Transferase</keyword>
<sequence length="670" mass="78328">MYFHFRYCIWSIWLIIGLTQASAAKSFSRQNVVSVGNNFISRDLLQNVWVYQTGDASLTVQQLLAQAEQYSFQKPESREIPYEWSARKLNWVYFTIHNESDKLQHLFIEQAYVNFNEILFYEVSQGKIIRENKSGDDYPFHTRFVNHRSFLYPVELQPQETRSYYFRLDNRGRASALYFTLATERHFWEKDYTKQLALGIFFGLLLLLLLHNVYLYAIFRDKAFLWFACYLFSLLMLLFSLSGLAFQLLWPGLPYVGDRAPHFFVYLVIFLTFILTEGMINKDTVHPIYLRLITACKYTSLILIFACFTNGLVNQLTVRMMYPMLLIGHGSLLGMNIIYLYKRYSYARFYTVSLLLMVLVLAVSRELYTPDFKYASYVLLLFLTFYVSIIDVSLLERLKIIKEEKERTQQLAIERLENLNELKENLNMELQQRVQEKTQQIMQKQQEVNQYILIGEERERKRVAEELHDGLGGLLSALKLNVERIDHQGKNFSKQEKMAYQDMLDLIDKACQEVRNISHNMLPVALEHFGLGIVLQNMARQINHNGKLWVDVEVYGFEERIDRHIELHLYRIVLELFNNILKHAGAHKAVIQLVKENEYISLLVEDDGKGFSQPAGKEKGIGLINVESRVKIVGGNLSIDTSPQSGTTIIITIPFHTMPNENNNTYIHSR</sequence>
<feature type="transmembrane region" description="Helical" evidence="10">
    <location>
        <begin position="196"/>
        <end position="217"/>
    </location>
</feature>
<evidence type="ECO:0000259" key="11">
    <source>
        <dbReference type="PROSITE" id="PS50109"/>
    </source>
</evidence>
<keyword evidence="13" id="KW-1185">Reference proteome</keyword>
<keyword evidence="3" id="KW-0597">Phosphoprotein</keyword>